<evidence type="ECO:0000313" key="2">
    <source>
        <dbReference type="Proteomes" id="UP000251960"/>
    </source>
</evidence>
<reference evidence="1 2" key="1">
    <citation type="journal article" date="2018" name="Nat. Genet.">
        <title>Extensive intraspecific gene order and gene structural variations between Mo17 and other maize genomes.</title>
        <authorList>
            <person name="Sun S."/>
            <person name="Zhou Y."/>
            <person name="Chen J."/>
            <person name="Shi J."/>
            <person name="Zhao H."/>
            <person name="Zhao H."/>
            <person name="Song W."/>
            <person name="Zhang M."/>
            <person name="Cui Y."/>
            <person name="Dong X."/>
            <person name="Liu H."/>
            <person name="Ma X."/>
            <person name="Jiao Y."/>
            <person name="Wang B."/>
            <person name="Wei X."/>
            <person name="Stein J.C."/>
            <person name="Glaubitz J.C."/>
            <person name="Lu F."/>
            <person name="Yu G."/>
            <person name="Liang C."/>
            <person name="Fengler K."/>
            <person name="Li B."/>
            <person name="Rafalski A."/>
            <person name="Schnable P.S."/>
            <person name="Ware D.H."/>
            <person name="Buckler E.S."/>
            <person name="Lai J."/>
        </authorList>
    </citation>
    <scope>NUCLEOTIDE SEQUENCE [LARGE SCALE GENOMIC DNA]</scope>
    <source>
        <strain evidence="2">cv. Missouri 17</strain>
        <tissue evidence="1">Seedling</tissue>
    </source>
</reference>
<feature type="non-terminal residue" evidence="1">
    <location>
        <position position="1"/>
    </location>
</feature>
<accession>A0A3L6FGW3</accession>
<gene>
    <name evidence="1" type="ORF">Zm00014a_041366</name>
</gene>
<proteinExistence type="predicted"/>
<protein>
    <submittedName>
        <fullName evidence="1">Uncharacterized protein</fullName>
    </submittedName>
</protein>
<sequence>ILVTKIYRLVPVTKTLHTAIIIGHKD</sequence>
<dbReference type="Proteomes" id="UP000251960">
    <property type="component" value="Chromosome 3"/>
</dbReference>
<name>A0A3L6FGW3_MAIZE</name>
<dbReference type="EMBL" id="NCVQ01000004">
    <property type="protein sequence ID" value="PWZ32475.1"/>
    <property type="molecule type" value="Genomic_DNA"/>
</dbReference>
<evidence type="ECO:0000313" key="1">
    <source>
        <dbReference type="EMBL" id="PWZ32475.1"/>
    </source>
</evidence>
<comment type="caution">
    <text evidence="1">The sequence shown here is derived from an EMBL/GenBank/DDBJ whole genome shotgun (WGS) entry which is preliminary data.</text>
</comment>
<dbReference type="AlphaFoldDB" id="A0A3L6FGW3"/>
<organism evidence="1 2">
    <name type="scientific">Zea mays</name>
    <name type="common">Maize</name>
    <dbReference type="NCBI Taxonomy" id="4577"/>
    <lineage>
        <taxon>Eukaryota</taxon>
        <taxon>Viridiplantae</taxon>
        <taxon>Streptophyta</taxon>
        <taxon>Embryophyta</taxon>
        <taxon>Tracheophyta</taxon>
        <taxon>Spermatophyta</taxon>
        <taxon>Magnoliopsida</taxon>
        <taxon>Liliopsida</taxon>
        <taxon>Poales</taxon>
        <taxon>Poaceae</taxon>
        <taxon>PACMAD clade</taxon>
        <taxon>Panicoideae</taxon>
        <taxon>Andropogonodae</taxon>
        <taxon>Andropogoneae</taxon>
        <taxon>Tripsacinae</taxon>
        <taxon>Zea</taxon>
    </lineage>
</organism>